<evidence type="ECO:0000313" key="5">
    <source>
        <dbReference type="Proteomes" id="UP000494205"/>
    </source>
</evidence>
<dbReference type="AlphaFoldDB" id="A0A2N7WD37"/>
<reference evidence="2 5" key="2">
    <citation type="submission" date="2020-04" db="EMBL/GenBank/DDBJ databases">
        <authorList>
            <person name="De Canck E."/>
        </authorList>
    </citation>
    <scope>NUCLEOTIDE SEQUENCE [LARGE SCALE GENOMIC DNA]</scope>
    <source>
        <strain evidence="2 5">LMG 27174</strain>
    </source>
</reference>
<dbReference type="EMBL" id="CADIJZ010000069">
    <property type="protein sequence ID" value="CAB3744316.1"/>
    <property type="molecule type" value="Genomic_DNA"/>
</dbReference>
<keyword evidence="4" id="KW-1185">Reference proteome</keyword>
<dbReference type="Proteomes" id="UP000494205">
    <property type="component" value="Unassembled WGS sequence"/>
</dbReference>
<proteinExistence type="predicted"/>
<feature type="chain" id="PRO_5044384240" evidence="1">
    <location>
        <begin position="21"/>
        <end position="94"/>
    </location>
</feature>
<dbReference type="EMBL" id="PNXY01000021">
    <property type="protein sequence ID" value="PMS27313.1"/>
    <property type="molecule type" value="Genomic_DNA"/>
</dbReference>
<evidence type="ECO:0000256" key="1">
    <source>
        <dbReference type="SAM" id="SignalP"/>
    </source>
</evidence>
<sequence>MAKILVAMCICFAYSGSSFGAGFLADIVKQDRTVADEVDKANSQMGNPVDGDVARAIDSVIPGTERDLGALWGKEGPQVTGMPITGVPKCCPKK</sequence>
<feature type="signal peptide" evidence="1">
    <location>
        <begin position="1"/>
        <end position="20"/>
    </location>
</feature>
<organism evidence="2 5">
    <name type="scientific">Paraburkholderia rhynchosiae</name>
    <dbReference type="NCBI Taxonomy" id="487049"/>
    <lineage>
        <taxon>Bacteria</taxon>
        <taxon>Pseudomonadati</taxon>
        <taxon>Pseudomonadota</taxon>
        <taxon>Betaproteobacteria</taxon>
        <taxon>Burkholderiales</taxon>
        <taxon>Burkholderiaceae</taxon>
        <taxon>Paraburkholderia</taxon>
    </lineage>
</organism>
<keyword evidence="1" id="KW-0732">Signal</keyword>
<dbReference type="RefSeq" id="WP_102634778.1">
    <property type="nucleotide sequence ID" value="NZ_CADIJZ010000069.1"/>
</dbReference>
<reference evidence="3 4" key="1">
    <citation type="submission" date="2018-01" db="EMBL/GenBank/DDBJ databases">
        <title>Whole genome analyses suggest that Burkholderia sensu lato contains two further novel genera in the rhizoxinica-symbiotica group Mycetohabitans gen. nov., and Trinickia gen. nov.: implications for the evolution of diazotrophy and nodulation in the Burkholderiaceae.</title>
        <authorList>
            <person name="Estrada-de los Santos P."/>
            <person name="Palmer M."/>
            <person name="Chavez-Ramirez B."/>
            <person name="Beukes C."/>
            <person name="Steenkamp E.T."/>
            <person name="Hirsch A.M."/>
            <person name="Manyaka P."/>
            <person name="Maluk M."/>
            <person name="Lafos M."/>
            <person name="Crook M."/>
            <person name="Gross E."/>
            <person name="Simon M.F."/>
            <person name="Bueno dos Reis Junior F."/>
            <person name="Poole P.S."/>
            <person name="Venter S.N."/>
            <person name="James E.K."/>
        </authorList>
    </citation>
    <scope>NUCLEOTIDE SEQUENCE [LARGE SCALE GENOMIC DNA]</scope>
    <source>
        <strain evidence="3 4">WSM 3937</strain>
    </source>
</reference>
<dbReference type="Proteomes" id="UP000235659">
    <property type="component" value="Unassembled WGS sequence"/>
</dbReference>
<evidence type="ECO:0000313" key="4">
    <source>
        <dbReference type="Proteomes" id="UP000235659"/>
    </source>
</evidence>
<evidence type="ECO:0000313" key="3">
    <source>
        <dbReference type="EMBL" id="PMS27313.1"/>
    </source>
</evidence>
<gene>
    <name evidence="3" type="ORF">C0Z16_25135</name>
    <name evidence="2" type="ORF">LMG27174_07155</name>
</gene>
<evidence type="ECO:0000313" key="2">
    <source>
        <dbReference type="EMBL" id="CAB3744316.1"/>
    </source>
</evidence>
<accession>A0A2N7WD37</accession>
<protein>
    <submittedName>
        <fullName evidence="2">Uncharacterized protein</fullName>
    </submittedName>
</protein>
<name>A0A2N7WD37_9BURK</name>